<dbReference type="InterPro" id="IPR036390">
    <property type="entry name" value="WH_DNA-bd_sf"/>
</dbReference>
<keyword evidence="3" id="KW-0238">DNA-binding</keyword>
<dbReference type="Gene3D" id="3.40.190.290">
    <property type="match status" value="1"/>
</dbReference>
<keyword evidence="4" id="KW-0804">Transcription</keyword>
<dbReference type="GO" id="GO:0003700">
    <property type="term" value="F:DNA-binding transcription factor activity"/>
    <property type="evidence" value="ECO:0007669"/>
    <property type="project" value="InterPro"/>
</dbReference>
<proteinExistence type="inferred from homology"/>
<dbReference type="InterPro" id="IPR036388">
    <property type="entry name" value="WH-like_DNA-bd_sf"/>
</dbReference>
<organism evidence="6 7">
    <name type="scientific">Escherichia coli O44:H18 (strain 042 / EAEC)</name>
    <dbReference type="NCBI Taxonomy" id="216592"/>
    <lineage>
        <taxon>Bacteria</taxon>
        <taxon>Pseudomonadati</taxon>
        <taxon>Pseudomonadota</taxon>
        <taxon>Gammaproteobacteria</taxon>
        <taxon>Enterobacterales</taxon>
        <taxon>Enterobacteriaceae</taxon>
        <taxon>Escherichia</taxon>
    </lineage>
</organism>
<comment type="similarity">
    <text evidence="1">Belongs to the LysR transcriptional regulatory family.</text>
</comment>
<dbReference type="HOGENOM" id="CLU_039613_6_2_6"/>
<dbReference type="AlphaFoldDB" id="D3H1A4"/>
<feature type="non-terminal residue" evidence="6">
    <location>
        <position position="1"/>
    </location>
</feature>
<keyword evidence="2" id="KW-0805">Transcription regulation</keyword>
<dbReference type="PATRIC" id="fig|216592.3.peg.2592"/>
<dbReference type="CDD" id="cd05466">
    <property type="entry name" value="PBP2_LTTR_substrate"/>
    <property type="match status" value="1"/>
</dbReference>
<feature type="domain" description="HTH lysR-type" evidence="5">
    <location>
        <begin position="1"/>
        <end position="59"/>
    </location>
</feature>
<evidence type="ECO:0000256" key="3">
    <source>
        <dbReference type="ARBA" id="ARBA00023125"/>
    </source>
</evidence>
<dbReference type="SUPFAM" id="SSF46785">
    <property type="entry name" value="Winged helix' DNA-binding domain"/>
    <property type="match status" value="1"/>
</dbReference>
<name>D3H1A4_ECO44</name>
<dbReference type="InterPro" id="IPR005119">
    <property type="entry name" value="LysR_subst-bd"/>
</dbReference>
<reference evidence="6 7" key="1">
    <citation type="journal article" date="2010" name="PLoS ONE">
        <title>Complete genome sequence and comparative metabolic profiling of the prototypical enteroaggregative Escherichia coli strain 042.</title>
        <authorList>
            <person name="Chaudhuri R.R."/>
            <person name="Sebaihia M."/>
            <person name="Hobman J.L."/>
            <person name="Webber M.A."/>
            <person name="Leyton D.L."/>
            <person name="Goldberg M.D."/>
            <person name="Cunningham A.F."/>
            <person name="Scott-Tucker A."/>
            <person name="Ferguson P.R."/>
            <person name="Thomas C.M."/>
            <person name="Frankel G."/>
            <person name="Tang C.M."/>
            <person name="Dudley E.G."/>
            <person name="Roberts I.S."/>
            <person name="Rasko D.A."/>
            <person name="Pallen M.J."/>
            <person name="Parkhill J."/>
            <person name="Nataro J.P."/>
            <person name="Thomson N.R."/>
            <person name="Henderson I.R."/>
        </authorList>
    </citation>
    <scope>NUCLEOTIDE SEQUENCE [LARGE SCALE GENOMIC DNA]</scope>
    <source>
        <strain evidence="7">042 / EAEC</strain>
    </source>
</reference>
<accession>D3H1A4</accession>
<dbReference type="Gene3D" id="1.10.10.10">
    <property type="entry name" value="Winged helix-like DNA-binding domain superfamily/Winged helix DNA-binding domain"/>
    <property type="match status" value="1"/>
</dbReference>
<dbReference type="GO" id="GO:0003677">
    <property type="term" value="F:DNA binding"/>
    <property type="evidence" value="ECO:0007669"/>
    <property type="project" value="UniProtKB-KW"/>
</dbReference>
<dbReference type="GO" id="GO:0032993">
    <property type="term" value="C:protein-DNA complex"/>
    <property type="evidence" value="ECO:0007669"/>
    <property type="project" value="TreeGrafter"/>
</dbReference>
<evidence type="ECO:0000259" key="5">
    <source>
        <dbReference type="PROSITE" id="PS50931"/>
    </source>
</evidence>
<dbReference type="EMBL" id="FN554766">
    <property type="protein sequence ID" value="CBG35312.1"/>
    <property type="molecule type" value="Genomic_DNA"/>
</dbReference>
<dbReference type="PANTHER" id="PTHR30346:SF0">
    <property type="entry name" value="HCA OPERON TRANSCRIPTIONAL ACTIVATOR HCAR"/>
    <property type="match status" value="1"/>
</dbReference>
<sequence>MTLTQINSLLAVLDYGGFTEASKRLFMTQSAVSQAIAALEQELGVNILLRDRRKAIQLTTAGHRIVHHLRAINREVNAVKEIAEQEKQNPQRTLRLGCFPSVCACILPAVIRYFEIHHPNIKIIPFEENSTAIIDSLQNESIDAGFVHFPVSGMYSVPIYQDKFTVVLPPNHALAKNSTITVEELMGEPLIISKGRYELSIMALFKEKNITPQIKYEFNHPDTAISFIRQGLGIALLPELTLKTI</sequence>
<dbReference type="PANTHER" id="PTHR30346">
    <property type="entry name" value="TRANSCRIPTIONAL DUAL REGULATOR HCAR-RELATED"/>
    <property type="match status" value="1"/>
</dbReference>
<dbReference type="Pfam" id="PF03466">
    <property type="entry name" value="LysR_substrate"/>
    <property type="match status" value="1"/>
</dbReference>
<evidence type="ECO:0000256" key="4">
    <source>
        <dbReference type="ARBA" id="ARBA00023163"/>
    </source>
</evidence>
<dbReference type="PRINTS" id="PR00039">
    <property type="entry name" value="HTHLYSR"/>
</dbReference>
<gene>
    <name evidence="6" type="ordered locus">EC042_2480</name>
</gene>
<dbReference type="FunFam" id="1.10.10.10:FF:000001">
    <property type="entry name" value="LysR family transcriptional regulator"/>
    <property type="match status" value="1"/>
</dbReference>
<protein>
    <submittedName>
        <fullName evidence="6">LysR-family transcriptional regulator (Partial)</fullName>
    </submittedName>
</protein>
<evidence type="ECO:0000313" key="7">
    <source>
        <dbReference type="Proteomes" id="UP000001407"/>
    </source>
</evidence>
<dbReference type="Pfam" id="PF00126">
    <property type="entry name" value="HTH_1"/>
    <property type="match status" value="1"/>
</dbReference>
<dbReference type="PROSITE" id="PS50931">
    <property type="entry name" value="HTH_LYSR"/>
    <property type="match status" value="1"/>
</dbReference>
<dbReference type="SUPFAM" id="SSF53850">
    <property type="entry name" value="Periplasmic binding protein-like II"/>
    <property type="match status" value="1"/>
</dbReference>
<evidence type="ECO:0000256" key="2">
    <source>
        <dbReference type="ARBA" id="ARBA00023015"/>
    </source>
</evidence>
<dbReference type="Proteomes" id="UP000001407">
    <property type="component" value="Chromosome"/>
</dbReference>
<evidence type="ECO:0000313" key="6">
    <source>
        <dbReference type="EMBL" id="CBG35312.1"/>
    </source>
</evidence>
<dbReference type="InterPro" id="IPR000847">
    <property type="entry name" value="LysR_HTH_N"/>
</dbReference>
<evidence type="ECO:0000256" key="1">
    <source>
        <dbReference type="ARBA" id="ARBA00009437"/>
    </source>
</evidence>
<dbReference type="KEGG" id="elo:EC042_2480"/>